<evidence type="ECO:0000256" key="1">
    <source>
        <dbReference type="SAM" id="MobiDB-lite"/>
    </source>
</evidence>
<gene>
    <name evidence="2" type="ORF">TSPGSL018_28194</name>
</gene>
<sequence>MAALSTPCADRGGEKLKWSSASETEGKESTDEEAARNVKEEEEHMGWEGVAFRDLPVFVQTTHEPHEAVAF</sequence>
<accession>A0A061RT16</accession>
<reference evidence="2" key="1">
    <citation type="submission" date="2014-05" db="EMBL/GenBank/DDBJ databases">
        <title>The transcriptome of the halophilic microalga Tetraselmis sp. GSL018 isolated from the Great Salt Lake, Utah.</title>
        <authorList>
            <person name="Jinkerson R.E."/>
            <person name="D'Adamo S."/>
            <person name="Posewitz M.C."/>
        </authorList>
    </citation>
    <scope>NUCLEOTIDE SEQUENCE</scope>
    <source>
        <strain evidence="2">GSL018</strain>
    </source>
</reference>
<name>A0A061RT16_9CHLO</name>
<feature type="region of interest" description="Disordered" evidence="1">
    <location>
        <begin position="1"/>
        <end position="43"/>
    </location>
</feature>
<dbReference type="AlphaFoldDB" id="A0A061RT16"/>
<feature type="non-terminal residue" evidence="2">
    <location>
        <position position="71"/>
    </location>
</feature>
<dbReference type="EMBL" id="GBEZ01012188">
    <property type="protein sequence ID" value="JAC73676.1"/>
    <property type="molecule type" value="Transcribed_RNA"/>
</dbReference>
<organism evidence="2">
    <name type="scientific">Tetraselmis sp. GSL018</name>
    <dbReference type="NCBI Taxonomy" id="582737"/>
    <lineage>
        <taxon>Eukaryota</taxon>
        <taxon>Viridiplantae</taxon>
        <taxon>Chlorophyta</taxon>
        <taxon>core chlorophytes</taxon>
        <taxon>Chlorodendrophyceae</taxon>
        <taxon>Chlorodendrales</taxon>
        <taxon>Chlorodendraceae</taxon>
        <taxon>Tetraselmis</taxon>
    </lineage>
</organism>
<protein>
    <submittedName>
        <fullName evidence="2">Uncharacterized protein</fullName>
    </submittedName>
</protein>
<proteinExistence type="predicted"/>
<evidence type="ECO:0000313" key="2">
    <source>
        <dbReference type="EMBL" id="JAC73676.1"/>
    </source>
</evidence>
<feature type="compositionally biased region" description="Basic and acidic residues" evidence="1">
    <location>
        <begin position="24"/>
        <end position="43"/>
    </location>
</feature>